<proteinExistence type="predicted"/>
<name>A0A6P7H490_DIAVI</name>
<dbReference type="GO" id="GO:0030425">
    <property type="term" value="C:dendrite"/>
    <property type="evidence" value="ECO:0007669"/>
    <property type="project" value="TreeGrafter"/>
</dbReference>
<reference evidence="1" key="1">
    <citation type="submission" date="2025-08" db="UniProtKB">
        <authorList>
            <consortium name="RefSeq"/>
        </authorList>
    </citation>
    <scope>IDENTIFICATION</scope>
    <source>
        <tissue evidence="1">Whole insect</tissue>
    </source>
</reference>
<evidence type="ECO:0000313" key="1">
    <source>
        <dbReference type="RefSeq" id="XP_028150820.1"/>
    </source>
</evidence>
<dbReference type="AlphaFoldDB" id="A0A6P7H490"/>
<dbReference type="GO" id="GO:0032433">
    <property type="term" value="C:filopodium tip"/>
    <property type="evidence" value="ECO:0007669"/>
    <property type="project" value="TreeGrafter"/>
</dbReference>
<dbReference type="GO" id="GO:0030027">
    <property type="term" value="C:lamellipodium"/>
    <property type="evidence" value="ECO:0007669"/>
    <property type="project" value="TreeGrafter"/>
</dbReference>
<dbReference type="GO" id="GO:0003785">
    <property type="term" value="F:actin monomer binding"/>
    <property type="evidence" value="ECO:0007669"/>
    <property type="project" value="TreeGrafter"/>
</dbReference>
<dbReference type="GO" id="GO:0048813">
    <property type="term" value="P:dendrite morphogenesis"/>
    <property type="evidence" value="ECO:0007669"/>
    <property type="project" value="TreeGrafter"/>
</dbReference>
<organism evidence="1">
    <name type="scientific">Diabrotica virgifera virgifera</name>
    <name type="common">western corn rootworm</name>
    <dbReference type="NCBI Taxonomy" id="50390"/>
    <lineage>
        <taxon>Eukaryota</taxon>
        <taxon>Metazoa</taxon>
        <taxon>Ecdysozoa</taxon>
        <taxon>Arthropoda</taxon>
        <taxon>Hexapoda</taxon>
        <taxon>Insecta</taxon>
        <taxon>Pterygota</taxon>
        <taxon>Neoptera</taxon>
        <taxon>Endopterygota</taxon>
        <taxon>Coleoptera</taxon>
        <taxon>Polyphaga</taxon>
        <taxon>Cucujiformia</taxon>
        <taxon>Chrysomeloidea</taxon>
        <taxon>Chrysomelidae</taxon>
        <taxon>Galerucinae</taxon>
        <taxon>Diabroticina</taxon>
        <taxon>Diabroticites</taxon>
        <taxon>Diabrotica</taxon>
    </lineage>
</organism>
<dbReference type="Gene3D" id="2.40.50.100">
    <property type="match status" value="1"/>
</dbReference>
<dbReference type="GO" id="GO:0005634">
    <property type="term" value="C:nucleus"/>
    <property type="evidence" value="ECO:0007669"/>
    <property type="project" value="TreeGrafter"/>
</dbReference>
<accession>A0A6P7H490</accession>
<dbReference type="RefSeq" id="XP_028150820.1">
    <property type="nucleotide sequence ID" value="XM_028295019.1"/>
</dbReference>
<dbReference type="GO" id="GO:0051015">
    <property type="term" value="F:actin filament binding"/>
    <property type="evidence" value="ECO:0007669"/>
    <property type="project" value="TreeGrafter"/>
</dbReference>
<dbReference type="GO" id="GO:0051489">
    <property type="term" value="P:regulation of filopodium assembly"/>
    <property type="evidence" value="ECO:0007669"/>
    <property type="project" value="TreeGrafter"/>
</dbReference>
<dbReference type="InterPro" id="IPR039169">
    <property type="entry name" value="Abitram"/>
</dbReference>
<sequence length="184" mass="21439">MSDIKTETEEYTMEEDKCIQDKINALSVPILQSVSRDMVNNFKFFHEKQYVEKFWPIYNKNQQSEDICLRIHTNKIILVSLARGNDIITLNPVKKIQEINFNIKNSDRADVKVGYIVEINPRVQEEPNLLVSDPTGLGFVAILMLKGQRDQHDEILNNMPLITEEEYVQVLKDRMKQVTEQLVT</sequence>
<gene>
    <name evidence="1" type="primary">LOC114344167</name>
</gene>
<dbReference type="PANTHER" id="PTHR13651:SF0">
    <property type="entry name" value="PROTEIN ABITRAM"/>
    <property type="match status" value="1"/>
</dbReference>
<protein>
    <submittedName>
        <fullName evidence="1">Uncharacterized protein LOC114344167 isoform X2</fullName>
    </submittedName>
</protein>
<dbReference type="PANTHER" id="PTHR13651">
    <property type="entry name" value="PROTEIN ABITRAM"/>
    <property type="match status" value="1"/>
</dbReference>
<dbReference type="GO" id="GO:0030833">
    <property type="term" value="P:regulation of actin filament polymerization"/>
    <property type="evidence" value="ECO:0007669"/>
    <property type="project" value="TreeGrafter"/>
</dbReference>